<dbReference type="STRING" id="1328760.A0A165JEK2"/>
<name>A0A165JEK2_XYLHT</name>
<feature type="region of interest" description="Disordered" evidence="2">
    <location>
        <begin position="339"/>
        <end position="381"/>
    </location>
</feature>
<feature type="compositionally biased region" description="Basic and acidic residues" evidence="2">
    <location>
        <begin position="339"/>
        <end position="350"/>
    </location>
</feature>
<feature type="region of interest" description="Disordered" evidence="2">
    <location>
        <begin position="1"/>
        <end position="147"/>
    </location>
</feature>
<dbReference type="OMA" id="PEAIDSC"/>
<dbReference type="InterPro" id="IPR038988">
    <property type="entry name" value="Sas4"/>
</dbReference>
<protein>
    <recommendedName>
        <fullName evidence="3">Something about silencing protein 4 domain-containing protein</fullName>
    </recommendedName>
</protein>
<dbReference type="GO" id="GO:0004402">
    <property type="term" value="F:histone acetyltransferase activity"/>
    <property type="evidence" value="ECO:0007669"/>
    <property type="project" value="TreeGrafter"/>
</dbReference>
<dbReference type="GeneID" id="28896601"/>
<evidence type="ECO:0000313" key="5">
    <source>
        <dbReference type="Proteomes" id="UP000076632"/>
    </source>
</evidence>
<feature type="region of interest" description="Disordered" evidence="2">
    <location>
        <begin position="395"/>
        <end position="429"/>
    </location>
</feature>
<reference evidence="4 5" key="1">
    <citation type="journal article" date="2016" name="Fungal Biol.">
        <title>The genome of Xylona heveae provides a window into fungal endophytism.</title>
        <authorList>
            <person name="Gazis R."/>
            <person name="Kuo A."/>
            <person name="Riley R."/>
            <person name="LaButti K."/>
            <person name="Lipzen A."/>
            <person name="Lin J."/>
            <person name="Amirebrahimi M."/>
            <person name="Hesse C.N."/>
            <person name="Spatafora J.W."/>
            <person name="Henrissat B."/>
            <person name="Hainaut M."/>
            <person name="Grigoriev I.V."/>
            <person name="Hibbett D.S."/>
        </authorList>
    </citation>
    <scope>NUCLEOTIDE SEQUENCE [LARGE SCALE GENOMIC DNA]</scope>
    <source>
        <strain evidence="4 5">TC161</strain>
    </source>
</reference>
<dbReference type="AlphaFoldDB" id="A0A165JEK2"/>
<organism evidence="4 5">
    <name type="scientific">Xylona heveae (strain CBS 132557 / TC161)</name>
    <dbReference type="NCBI Taxonomy" id="1328760"/>
    <lineage>
        <taxon>Eukaryota</taxon>
        <taxon>Fungi</taxon>
        <taxon>Dikarya</taxon>
        <taxon>Ascomycota</taxon>
        <taxon>Pezizomycotina</taxon>
        <taxon>Xylonomycetes</taxon>
        <taxon>Xylonales</taxon>
        <taxon>Xylonaceae</taxon>
        <taxon>Xylona</taxon>
    </lineage>
</organism>
<dbReference type="GO" id="GO:0033255">
    <property type="term" value="C:SAS acetyltransferase complex"/>
    <property type="evidence" value="ECO:0007669"/>
    <property type="project" value="InterPro"/>
</dbReference>
<sequence length="494" mass="56063">MVVSSRPSLRSSSRLAEFPATVANKPSGSAEPVRRAKRTRNTSNYEDEAPPSKKIRTHTLGNNQVRHLPRNKLSTSAAATVHRASATGRDRPPDNLHSAKHLREHVSQSQQAAQIPKVNKQDEVQLKNPPQKPETRDEKRSLRSQGASRFKSDLSLYFPSYDEMISNEPKEPEFLTADTPIVIVDNLTNASGLDSRLSHITMENPHSRVQTQFSKLKHEDSLVDSSASKSILAQKIDFSSIEKHTGHIAEDPLTDDLYYKAHRRAERQEKQLRNIERERAQHEKQHLERLLEGLRGPDWLKVMGVTGITESEKKAYEPKRDMFIEEVGALVAKFKAWKEEEKRRKTERHQTTAVEEQPSKKEKSPSSSFEHRNGEETPDSSDVDAWAARQLHQEAISASGAPQTEHSATKKKEPPKVKKPTVQERPFTSFYSKPYLRAAAVGKHRRNRSRTAFGLPLPEVAEKEFGLPEHILTQEAKTSRARSRRRRIRGTKGN</sequence>
<evidence type="ECO:0000256" key="1">
    <source>
        <dbReference type="SAM" id="Coils"/>
    </source>
</evidence>
<dbReference type="EMBL" id="KV407454">
    <property type="protein sequence ID" value="KZF26136.1"/>
    <property type="molecule type" value="Genomic_DNA"/>
</dbReference>
<feature type="compositionally biased region" description="Basic and acidic residues" evidence="2">
    <location>
        <begin position="407"/>
        <end position="416"/>
    </location>
</feature>
<accession>A0A165JEK2</accession>
<dbReference type="RefSeq" id="XP_018191691.1">
    <property type="nucleotide sequence ID" value="XM_018331464.1"/>
</dbReference>
<keyword evidence="5" id="KW-1185">Reference proteome</keyword>
<dbReference type="Pfam" id="PF15460">
    <property type="entry name" value="SAS4"/>
    <property type="match status" value="1"/>
</dbReference>
<keyword evidence="1" id="KW-0175">Coiled coil</keyword>
<feature type="compositionally biased region" description="Low complexity" evidence="2">
    <location>
        <begin position="1"/>
        <end position="15"/>
    </location>
</feature>
<dbReference type="Proteomes" id="UP000076632">
    <property type="component" value="Unassembled WGS sequence"/>
</dbReference>
<dbReference type="InParanoid" id="A0A165JEK2"/>
<evidence type="ECO:0000313" key="4">
    <source>
        <dbReference type="EMBL" id="KZF26136.1"/>
    </source>
</evidence>
<feature type="domain" description="Something about silencing protein 4" evidence="3">
    <location>
        <begin position="251"/>
        <end position="346"/>
    </location>
</feature>
<evidence type="ECO:0000256" key="2">
    <source>
        <dbReference type="SAM" id="MobiDB-lite"/>
    </source>
</evidence>
<dbReference type="OrthoDB" id="1938992at2759"/>
<gene>
    <name evidence="4" type="ORF">L228DRAFT_242554</name>
</gene>
<feature type="compositionally biased region" description="Basic residues" evidence="2">
    <location>
        <begin position="479"/>
        <end position="494"/>
    </location>
</feature>
<proteinExistence type="predicted"/>
<dbReference type="PANTHER" id="PTHR38422">
    <property type="entry name" value="SOMETHING ABOUT SILENCING PROTEIN 4"/>
    <property type="match status" value="1"/>
</dbReference>
<feature type="compositionally biased region" description="Basic and acidic residues" evidence="2">
    <location>
        <begin position="357"/>
        <end position="375"/>
    </location>
</feature>
<evidence type="ECO:0000259" key="3">
    <source>
        <dbReference type="Pfam" id="PF15460"/>
    </source>
</evidence>
<dbReference type="InterPro" id="IPR029184">
    <property type="entry name" value="Sas4_dom"/>
</dbReference>
<feature type="region of interest" description="Disordered" evidence="2">
    <location>
        <begin position="471"/>
        <end position="494"/>
    </location>
</feature>
<dbReference type="PANTHER" id="PTHR38422:SF1">
    <property type="entry name" value="SOMETHING ABOUT SILENCING PROTEIN 4"/>
    <property type="match status" value="1"/>
</dbReference>
<feature type="coiled-coil region" evidence="1">
    <location>
        <begin position="258"/>
        <end position="285"/>
    </location>
</feature>